<dbReference type="InterPro" id="IPR047200">
    <property type="entry name" value="MFS_YcaD-like"/>
</dbReference>
<dbReference type="PANTHER" id="PTHR23521">
    <property type="entry name" value="TRANSPORTER MFS SUPERFAMILY"/>
    <property type="match status" value="1"/>
</dbReference>
<dbReference type="PANTHER" id="PTHR23521:SF3">
    <property type="entry name" value="MFS TRANSPORTER"/>
    <property type="match status" value="1"/>
</dbReference>
<feature type="transmembrane region" description="Helical" evidence="4">
    <location>
        <begin position="130"/>
        <end position="152"/>
    </location>
</feature>
<proteinExistence type="predicted"/>
<keyword evidence="3 4" id="KW-0472">Membrane</keyword>
<dbReference type="InterPro" id="IPR011701">
    <property type="entry name" value="MFS"/>
</dbReference>
<evidence type="ECO:0000313" key="6">
    <source>
        <dbReference type="EMBL" id="RVT98739.1"/>
    </source>
</evidence>
<keyword evidence="2 4" id="KW-1133">Transmembrane helix</keyword>
<dbReference type="InterPro" id="IPR020846">
    <property type="entry name" value="MFS_dom"/>
</dbReference>
<reference evidence="6 7" key="1">
    <citation type="submission" date="2019-01" db="EMBL/GenBank/DDBJ databases">
        <authorList>
            <person name="Chen W.-M."/>
        </authorList>
    </citation>
    <scope>NUCLEOTIDE SEQUENCE [LARGE SCALE GENOMIC DNA]</scope>
    <source>
        <strain evidence="6 7">CCP-6</strain>
    </source>
</reference>
<dbReference type="PROSITE" id="PS50850">
    <property type="entry name" value="MFS"/>
    <property type="match status" value="1"/>
</dbReference>
<feature type="transmembrane region" description="Helical" evidence="4">
    <location>
        <begin position="323"/>
        <end position="342"/>
    </location>
</feature>
<dbReference type="SUPFAM" id="SSF103473">
    <property type="entry name" value="MFS general substrate transporter"/>
    <property type="match status" value="1"/>
</dbReference>
<accession>A0A437MM87</accession>
<sequence>MNRLLSGVAVTTVAMMFGLTYSLSAALIALDLAARDLSEAVIGANAAMHALGVLTTAMFLPRVVMRLGVRPMVLGALALAALVLLGMPALPYLWLWFPLRFLLGVAAEVLFVLSETWINSLSAEETRARAMAAYTAAMSVGFAAGPFILSVVGRGGMAPWLIGAGLAVAAMALIASPRVTAPVFDRPAHGGPLRYFRLAPLAMAATVLNAAIETAGLSFLALYAVRLGWAEADATALMTCMMVGAILLQLPIGWLGDKMDRMVLVRWLAVLAALGGLAWPLVLGWAWAAYALLFFWGGAFMGIYAVMLAVVGSRFQGGELVGIYAVMGLAWGGGALAGPLLAGAMMEGLPPHGLAFFAALACGSFALVAFRLRGRD</sequence>
<feature type="transmembrane region" description="Helical" evidence="4">
    <location>
        <begin position="236"/>
        <end position="256"/>
    </location>
</feature>
<dbReference type="OrthoDB" id="9810614at2"/>
<evidence type="ECO:0000259" key="5">
    <source>
        <dbReference type="PROSITE" id="PS50850"/>
    </source>
</evidence>
<dbReference type="AlphaFoldDB" id="A0A437MM87"/>
<protein>
    <submittedName>
        <fullName evidence="6">MFS transporter</fullName>
    </submittedName>
</protein>
<organism evidence="6 7">
    <name type="scientific">Rhodovarius crocodyli</name>
    <dbReference type="NCBI Taxonomy" id="1979269"/>
    <lineage>
        <taxon>Bacteria</taxon>
        <taxon>Pseudomonadati</taxon>
        <taxon>Pseudomonadota</taxon>
        <taxon>Alphaproteobacteria</taxon>
        <taxon>Acetobacterales</taxon>
        <taxon>Roseomonadaceae</taxon>
        <taxon>Rhodovarius</taxon>
    </lineage>
</organism>
<name>A0A437MM87_9PROT</name>
<feature type="transmembrane region" description="Helical" evidence="4">
    <location>
        <begin position="72"/>
        <end position="95"/>
    </location>
</feature>
<evidence type="ECO:0000313" key="7">
    <source>
        <dbReference type="Proteomes" id="UP000282957"/>
    </source>
</evidence>
<feature type="transmembrane region" description="Helical" evidence="4">
    <location>
        <begin position="354"/>
        <end position="372"/>
    </location>
</feature>
<comment type="caution">
    <text evidence="6">The sequence shown here is derived from an EMBL/GenBank/DDBJ whole genome shotgun (WGS) entry which is preliminary data.</text>
</comment>
<keyword evidence="1 4" id="KW-0812">Transmembrane</keyword>
<dbReference type="InterPro" id="IPR036259">
    <property type="entry name" value="MFS_trans_sf"/>
</dbReference>
<dbReference type="GO" id="GO:0022857">
    <property type="term" value="F:transmembrane transporter activity"/>
    <property type="evidence" value="ECO:0007669"/>
    <property type="project" value="InterPro"/>
</dbReference>
<evidence type="ECO:0000256" key="4">
    <source>
        <dbReference type="SAM" id="Phobius"/>
    </source>
</evidence>
<keyword evidence="7" id="KW-1185">Reference proteome</keyword>
<feature type="transmembrane region" description="Helical" evidence="4">
    <location>
        <begin position="40"/>
        <end position="60"/>
    </location>
</feature>
<evidence type="ECO:0000256" key="1">
    <source>
        <dbReference type="ARBA" id="ARBA00022692"/>
    </source>
</evidence>
<dbReference type="Gene3D" id="1.20.1250.20">
    <property type="entry name" value="MFS general substrate transporter like domains"/>
    <property type="match status" value="2"/>
</dbReference>
<dbReference type="CDD" id="cd17477">
    <property type="entry name" value="MFS_YcaD_like"/>
    <property type="match status" value="1"/>
</dbReference>
<feature type="transmembrane region" description="Helical" evidence="4">
    <location>
        <begin position="158"/>
        <end position="177"/>
    </location>
</feature>
<dbReference type="EMBL" id="SACL01000001">
    <property type="protein sequence ID" value="RVT98739.1"/>
    <property type="molecule type" value="Genomic_DNA"/>
</dbReference>
<feature type="transmembrane region" description="Helical" evidence="4">
    <location>
        <begin position="101"/>
        <end position="118"/>
    </location>
</feature>
<evidence type="ECO:0000256" key="2">
    <source>
        <dbReference type="ARBA" id="ARBA00022989"/>
    </source>
</evidence>
<gene>
    <name evidence="6" type="ORF">EOD42_01100</name>
</gene>
<feature type="transmembrane region" description="Helical" evidence="4">
    <location>
        <begin position="198"/>
        <end position="224"/>
    </location>
</feature>
<evidence type="ECO:0000256" key="3">
    <source>
        <dbReference type="ARBA" id="ARBA00023136"/>
    </source>
</evidence>
<dbReference type="Pfam" id="PF07690">
    <property type="entry name" value="MFS_1"/>
    <property type="match status" value="1"/>
</dbReference>
<dbReference type="Proteomes" id="UP000282957">
    <property type="component" value="Unassembled WGS sequence"/>
</dbReference>
<feature type="transmembrane region" description="Helical" evidence="4">
    <location>
        <begin position="288"/>
        <end position="311"/>
    </location>
</feature>
<dbReference type="RefSeq" id="WP_127785210.1">
    <property type="nucleotide sequence ID" value="NZ_SACL01000001.1"/>
</dbReference>
<dbReference type="GO" id="GO:0005886">
    <property type="term" value="C:plasma membrane"/>
    <property type="evidence" value="ECO:0007669"/>
    <property type="project" value="TreeGrafter"/>
</dbReference>
<feature type="transmembrane region" description="Helical" evidence="4">
    <location>
        <begin position="263"/>
        <end position="282"/>
    </location>
</feature>
<feature type="domain" description="Major facilitator superfamily (MFS) profile" evidence="5">
    <location>
        <begin position="1"/>
        <end position="376"/>
    </location>
</feature>